<dbReference type="PANTHER" id="PTHR43352:SF1">
    <property type="entry name" value="ANTHRANILATE--COA LIGASE"/>
    <property type="match status" value="1"/>
</dbReference>
<evidence type="ECO:0000259" key="2">
    <source>
        <dbReference type="Pfam" id="PF00501"/>
    </source>
</evidence>
<feature type="domain" description="AMP-binding enzyme C-terminal" evidence="3">
    <location>
        <begin position="469"/>
        <end position="547"/>
    </location>
</feature>
<accession>A0ABD5UG89</accession>
<dbReference type="Pfam" id="PF13193">
    <property type="entry name" value="AMP-binding_C"/>
    <property type="match status" value="1"/>
</dbReference>
<dbReference type="PROSITE" id="PS00455">
    <property type="entry name" value="AMP_BINDING"/>
    <property type="match status" value="1"/>
</dbReference>
<dbReference type="EMBL" id="JBHSXI010000005">
    <property type="protein sequence ID" value="MFC6888497.1"/>
    <property type="molecule type" value="Genomic_DNA"/>
</dbReference>
<keyword evidence="1" id="KW-0436">Ligase</keyword>
<dbReference type="GO" id="GO:0016874">
    <property type="term" value="F:ligase activity"/>
    <property type="evidence" value="ECO:0007669"/>
    <property type="project" value="UniProtKB-KW"/>
</dbReference>
<dbReference type="Proteomes" id="UP001596333">
    <property type="component" value="Unassembled WGS sequence"/>
</dbReference>
<dbReference type="InterPro" id="IPR025110">
    <property type="entry name" value="AMP-bd_C"/>
</dbReference>
<dbReference type="SUPFAM" id="SSF56801">
    <property type="entry name" value="Acetyl-CoA synthetase-like"/>
    <property type="match status" value="1"/>
</dbReference>
<dbReference type="InterPro" id="IPR020845">
    <property type="entry name" value="AMP-binding_CS"/>
</dbReference>
<evidence type="ECO:0000256" key="1">
    <source>
        <dbReference type="ARBA" id="ARBA00022598"/>
    </source>
</evidence>
<reference evidence="4 5" key="1">
    <citation type="journal article" date="2019" name="Int. J. Syst. Evol. Microbiol.">
        <title>The Global Catalogue of Microorganisms (GCM) 10K type strain sequencing project: providing services to taxonomists for standard genome sequencing and annotation.</title>
        <authorList>
            <consortium name="The Broad Institute Genomics Platform"/>
            <consortium name="The Broad Institute Genome Sequencing Center for Infectious Disease"/>
            <person name="Wu L."/>
            <person name="Ma J."/>
        </authorList>
    </citation>
    <scope>NUCLEOTIDE SEQUENCE [LARGE SCALE GENOMIC DNA]</scope>
    <source>
        <strain evidence="4 5">Y73</strain>
    </source>
</reference>
<dbReference type="PANTHER" id="PTHR43352">
    <property type="entry name" value="ACETYL-COA SYNTHETASE"/>
    <property type="match status" value="1"/>
</dbReference>
<comment type="caution">
    <text evidence="4">The sequence shown here is derived from an EMBL/GenBank/DDBJ whole genome shotgun (WGS) entry which is preliminary data.</text>
</comment>
<evidence type="ECO:0000313" key="5">
    <source>
        <dbReference type="Proteomes" id="UP001596333"/>
    </source>
</evidence>
<dbReference type="InterPro" id="IPR000873">
    <property type="entry name" value="AMP-dep_synth/lig_dom"/>
</dbReference>
<dbReference type="Gene3D" id="3.30.300.30">
    <property type="match status" value="1"/>
</dbReference>
<feature type="domain" description="AMP-dependent synthetase/ligase" evidence="2">
    <location>
        <begin position="47"/>
        <end position="409"/>
    </location>
</feature>
<dbReference type="AlphaFoldDB" id="A0ABD5UG89"/>
<dbReference type="Gene3D" id="3.40.50.12780">
    <property type="entry name" value="N-terminal domain of ligase-like"/>
    <property type="match status" value="1"/>
</dbReference>
<organism evidence="4 5">
    <name type="scientific">Halorubrum trueperi</name>
    <dbReference type="NCBI Taxonomy" id="2004704"/>
    <lineage>
        <taxon>Archaea</taxon>
        <taxon>Methanobacteriati</taxon>
        <taxon>Methanobacteriota</taxon>
        <taxon>Stenosarchaea group</taxon>
        <taxon>Halobacteria</taxon>
        <taxon>Halobacteriales</taxon>
        <taxon>Haloferacaceae</taxon>
        <taxon>Halorubrum</taxon>
    </lineage>
</organism>
<sequence>MFDNVPASFVPDSDRPDLVFAHPDFDWAYNTDQLNTTAAILDQPVEAAEQEDSLAVVDEDFDREVTYGELQDRVNRLGNALLDAGLEPGDRVLYRLPTRLETLVTILALWKTGLVAVPSNHAHQARELEYFVTDTEASAIITTTEDLEATYEAIDGTETLTDLVMLTDEYNIPDVPVDVAIHDYEEIMEAADTHLEAADTAPLDVANICYTGGTTGKPKGCIWLHASNVAGSIVTSEDRAIDESSIMFNHAPMGHGFGMIDRTLTIRNGPTQIFKARPSPNEVVQIIDEHNVTRFGGVPTIWRMIINEGLLAEHDLSSLSEVLLTGETTDRETFDRITEHLGFEPCNVVGMNPMGGVFPFIRSYSGGDKVAPLHSVGRPVPGLEAKVVNEDGEQVARGELGRLAVRGPTGIAYWQNEHPGVGDRQHEDTLDGWSLVDDIYRKDEDGWLWFETRLDNMIVSGGRQIAAPEVEEVLNDHPAVAESAVVGKPDETRGEIVKAFVTLTDDATPDDTLVTDLQDHTKSAMAKYKYPREIEFLDELPKDEVGKLQRAQLREQG</sequence>
<proteinExistence type="predicted"/>
<gene>
    <name evidence="4" type="ORF">ACFQEY_05490</name>
</gene>
<dbReference type="RefSeq" id="WP_379765579.1">
    <property type="nucleotide sequence ID" value="NZ_JBHSXI010000005.1"/>
</dbReference>
<dbReference type="Pfam" id="PF00501">
    <property type="entry name" value="AMP-binding"/>
    <property type="match status" value="1"/>
</dbReference>
<evidence type="ECO:0000259" key="3">
    <source>
        <dbReference type="Pfam" id="PF13193"/>
    </source>
</evidence>
<keyword evidence="5" id="KW-1185">Reference proteome</keyword>
<evidence type="ECO:0000313" key="4">
    <source>
        <dbReference type="EMBL" id="MFC6888497.1"/>
    </source>
</evidence>
<dbReference type="InterPro" id="IPR042099">
    <property type="entry name" value="ANL_N_sf"/>
</dbReference>
<protein>
    <submittedName>
        <fullName evidence="4">Acyl-CoA synthetase</fullName>
    </submittedName>
</protein>
<dbReference type="InterPro" id="IPR045851">
    <property type="entry name" value="AMP-bd_C_sf"/>
</dbReference>
<name>A0ABD5UG89_9EURY</name>